<dbReference type="EMBL" id="JBHRSX010000013">
    <property type="protein sequence ID" value="MFC3201313.1"/>
    <property type="molecule type" value="Genomic_DNA"/>
</dbReference>
<organism evidence="1 2">
    <name type="scientific">Alteromonas oceani</name>
    <dbReference type="NCBI Taxonomy" id="2071609"/>
    <lineage>
        <taxon>Bacteria</taxon>
        <taxon>Pseudomonadati</taxon>
        <taxon>Pseudomonadota</taxon>
        <taxon>Gammaproteobacteria</taxon>
        <taxon>Alteromonadales</taxon>
        <taxon>Alteromonadaceae</taxon>
        <taxon>Alteromonas/Salinimonas group</taxon>
        <taxon>Alteromonas</taxon>
    </lineage>
</organism>
<accession>A0ABV7JWF9</accession>
<gene>
    <name evidence="1" type="ORF">ACFOEW_05730</name>
</gene>
<reference evidence="2" key="1">
    <citation type="journal article" date="2019" name="Int. J. Syst. Evol. Microbiol.">
        <title>The Global Catalogue of Microorganisms (GCM) 10K type strain sequencing project: providing services to taxonomists for standard genome sequencing and annotation.</title>
        <authorList>
            <consortium name="The Broad Institute Genomics Platform"/>
            <consortium name="The Broad Institute Genome Sequencing Center for Infectious Disease"/>
            <person name="Wu L."/>
            <person name="Ma J."/>
        </authorList>
    </citation>
    <scope>NUCLEOTIDE SEQUENCE [LARGE SCALE GENOMIC DNA]</scope>
    <source>
        <strain evidence="2">KCTC 52449</strain>
    </source>
</reference>
<name>A0ABV7JWF9_9ALTE</name>
<sequence length="289" mass="32530">MERTYHPALLTAVLLLALLTVGLYSGQGLLAAEEMPAKPQADIRWIKNPSPPFHILDGHHAGYGICDVLVDKINARLSPLDTTIDVYPQSRINRLIEGTENLCFPCMIKRKDTERFVYSKTTTVYPPLGIILRKELFAQLYPTPPEALSLAELLNNDSLIFGFAGARRFPDELQSAIDAHKDDDNVLALPGVLGPLRLLKQIDFERIHYTLDYPGVLRYFAIKENNQSLTYMLTKEYGEQPVYGAIGCTNNAWGKRAVKAIDSVLDEVIADPEYRENQTFWLNTLPENP</sequence>
<comment type="caution">
    <text evidence="1">The sequence shown here is derived from an EMBL/GenBank/DDBJ whole genome shotgun (WGS) entry which is preliminary data.</text>
</comment>
<keyword evidence="2" id="KW-1185">Reference proteome</keyword>
<evidence type="ECO:0000313" key="2">
    <source>
        <dbReference type="Proteomes" id="UP001595477"/>
    </source>
</evidence>
<evidence type="ECO:0000313" key="1">
    <source>
        <dbReference type="EMBL" id="MFC3201313.1"/>
    </source>
</evidence>
<dbReference type="RefSeq" id="WP_123325164.1">
    <property type="nucleotide sequence ID" value="NZ_JBHRSX010000013.1"/>
</dbReference>
<evidence type="ECO:0008006" key="3">
    <source>
        <dbReference type="Google" id="ProtNLM"/>
    </source>
</evidence>
<proteinExistence type="predicted"/>
<protein>
    <recommendedName>
        <fullName evidence="3">ABC transporter substrate-binding protein</fullName>
    </recommendedName>
</protein>
<dbReference type="Proteomes" id="UP001595477">
    <property type="component" value="Unassembled WGS sequence"/>
</dbReference>